<proteinExistence type="predicted"/>
<sequence>MTTLLRYVTKGSMIPIRAAILSCALGLISSSSARGLPMVKLRKRSSRIFSLSKP</sequence>
<dbReference type="Proteomes" id="UP000326268">
    <property type="component" value="Unassembled WGS sequence"/>
</dbReference>
<protein>
    <submittedName>
        <fullName evidence="1">Uncharacterized protein</fullName>
    </submittedName>
</protein>
<keyword evidence="2" id="KW-1185">Reference proteome</keyword>
<dbReference type="RefSeq" id="XP_031924834.1">
    <property type="nucleotide sequence ID" value="XM_032067892.1"/>
</dbReference>
<gene>
    <name evidence="1" type="ORF">BDV27DRAFT_132476</name>
</gene>
<evidence type="ECO:0000313" key="1">
    <source>
        <dbReference type="EMBL" id="KAE8361753.1"/>
    </source>
</evidence>
<name>A0A5N6ZWW1_9EURO</name>
<organism evidence="1 2">
    <name type="scientific">Aspergillus caelatus</name>
    <dbReference type="NCBI Taxonomy" id="61420"/>
    <lineage>
        <taxon>Eukaryota</taxon>
        <taxon>Fungi</taxon>
        <taxon>Dikarya</taxon>
        <taxon>Ascomycota</taxon>
        <taxon>Pezizomycotina</taxon>
        <taxon>Eurotiomycetes</taxon>
        <taxon>Eurotiomycetidae</taxon>
        <taxon>Eurotiales</taxon>
        <taxon>Aspergillaceae</taxon>
        <taxon>Aspergillus</taxon>
        <taxon>Aspergillus subgen. Circumdati</taxon>
    </lineage>
</organism>
<reference evidence="1 2" key="1">
    <citation type="submission" date="2019-04" db="EMBL/GenBank/DDBJ databases">
        <title>Friends and foes A comparative genomics studyof 23 Aspergillus species from section Flavi.</title>
        <authorList>
            <consortium name="DOE Joint Genome Institute"/>
            <person name="Kjaerbolling I."/>
            <person name="Vesth T."/>
            <person name="Frisvad J.C."/>
            <person name="Nybo J.L."/>
            <person name="Theobald S."/>
            <person name="Kildgaard S."/>
            <person name="Isbrandt T."/>
            <person name="Kuo A."/>
            <person name="Sato A."/>
            <person name="Lyhne E.K."/>
            <person name="Kogle M.E."/>
            <person name="Wiebenga A."/>
            <person name="Kun R.S."/>
            <person name="Lubbers R.J."/>
            <person name="Makela M.R."/>
            <person name="Barry K."/>
            <person name="Chovatia M."/>
            <person name="Clum A."/>
            <person name="Daum C."/>
            <person name="Haridas S."/>
            <person name="He G."/>
            <person name="LaButti K."/>
            <person name="Lipzen A."/>
            <person name="Mondo S."/>
            <person name="Riley R."/>
            <person name="Salamov A."/>
            <person name="Simmons B.A."/>
            <person name="Magnuson J.K."/>
            <person name="Henrissat B."/>
            <person name="Mortensen U.H."/>
            <person name="Larsen T.O."/>
            <person name="Devries R.P."/>
            <person name="Grigoriev I.V."/>
            <person name="Machida M."/>
            <person name="Baker S.E."/>
            <person name="Andersen M.R."/>
        </authorList>
    </citation>
    <scope>NUCLEOTIDE SEQUENCE [LARGE SCALE GENOMIC DNA]</scope>
    <source>
        <strain evidence="1 2">CBS 763.97</strain>
    </source>
</reference>
<evidence type="ECO:0000313" key="2">
    <source>
        <dbReference type="Proteomes" id="UP000326268"/>
    </source>
</evidence>
<dbReference type="AlphaFoldDB" id="A0A5N6ZWW1"/>
<dbReference type="GeneID" id="43652338"/>
<accession>A0A5N6ZWW1</accession>
<dbReference type="EMBL" id="ML737724">
    <property type="protein sequence ID" value="KAE8361753.1"/>
    <property type="molecule type" value="Genomic_DNA"/>
</dbReference>